<evidence type="ECO:0000313" key="2">
    <source>
        <dbReference type="Proteomes" id="UP000055024"/>
    </source>
</evidence>
<comment type="caution">
    <text evidence="1">The sequence shown here is derived from an EMBL/GenBank/DDBJ whole genome shotgun (WGS) entry which is preliminary data.</text>
</comment>
<dbReference type="Proteomes" id="UP000055024">
    <property type="component" value="Unassembled WGS sequence"/>
</dbReference>
<gene>
    <name evidence="1" type="ORF">T11_10493</name>
</gene>
<dbReference type="AlphaFoldDB" id="A0A0V1I8C5"/>
<reference evidence="1 2" key="1">
    <citation type="submission" date="2015-01" db="EMBL/GenBank/DDBJ databases">
        <title>Evolution of Trichinella species and genotypes.</title>
        <authorList>
            <person name="Korhonen P.K."/>
            <person name="Edoardo P."/>
            <person name="Giuseppe L.R."/>
            <person name="Gasser R.B."/>
        </authorList>
    </citation>
    <scope>NUCLEOTIDE SEQUENCE [LARGE SCALE GENOMIC DNA]</scope>
    <source>
        <strain evidence="1">ISS1029</strain>
    </source>
</reference>
<dbReference type="EMBL" id="JYDP01000002">
    <property type="protein sequence ID" value="KRZ18800.1"/>
    <property type="molecule type" value="Genomic_DNA"/>
</dbReference>
<evidence type="ECO:0000313" key="1">
    <source>
        <dbReference type="EMBL" id="KRZ18800.1"/>
    </source>
</evidence>
<sequence>MDIIRFSVLYRHGCFSLRKEVNPLIYTAGQFVLTQFYINKIDSSFPTISSFPLDRKKIVIVLNEYFIG</sequence>
<accession>A0A0V1I8C5</accession>
<name>A0A0V1I8C5_9BILA</name>
<keyword evidence="2" id="KW-1185">Reference proteome</keyword>
<protein>
    <submittedName>
        <fullName evidence="1">Uncharacterized protein</fullName>
    </submittedName>
</protein>
<organism evidence="1 2">
    <name type="scientific">Trichinella zimbabwensis</name>
    <dbReference type="NCBI Taxonomy" id="268475"/>
    <lineage>
        <taxon>Eukaryota</taxon>
        <taxon>Metazoa</taxon>
        <taxon>Ecdysozoa</taxon>
        <taxon>Nematoda</taxon>
        <taxon>Enoplea</taxon>
        <taxon>Dorylaimia</taxon>
        <taxon>Trichinellida</taxon>
        <taxon>Trichinellidae</taxon>
        <taxon>Trichinella</taxon>
    </lineage>
</organism>
<proteinExistence type="predicted"/>